<reference evidence="2" key="2">
    <citation type="submission" date="2015-03" db="EMBL/GenBank/DDBJ databases">
        <authorList>
            <person name="Chow C.-E.T."/>
            <person name="Winget D.M."/>
            <person name="White R.A.III."/>
            <person name="Hallam S.J."/>
            <person name="Suttle C.A."/>
        </authorList>
    </citation>
    <scope>NUCLEOTIDE SEQUENCE</scope>
    <source>
        <strain evidence="2">Anoxic3_3</strain>
    </source>
</reference>
<accession>A0A0F7L2C1</accession>
<keyword evidence="1" id="KW-1133">Transmembrane helix</keyword>
<evidence type="ECO:0000256" key="1">
    <source>
        <dbReference type="SAM" id="Phobius"/>
    </source>
</evidence>
<sequence>MSISYTPAPIPTVSIMICLGAILYSFMRCSTISAISCTLICLCFSNLKEPSSVI</sequence>
<keyword evidence="1" id="KW-0812">Transmembrane</keyword>
<feature type="transmembrane region" description="Helical" evidence="1">
    <location>
        <begin position="6"/>
        <end position="26"/>
    </location>
</feature>
<name>A0A0F7L2C1_9VIRU</name>
<dbReference type="EMBL" id="KR029578">
    <property type="protein sequence ID" value="AKH45995.1"/>
    <property type="molecule type" value="Genomic_DNA"/>
</dbReference>
<protein>
    <submittedName>
        <fullName evidence="2">Uncharacterized protein</fullName>
    </submittedName>
</protein>
<reference evidence="2" key="1">
    <citation type="journal article" date="2015" name="Front. Microbiol.">
        <title>Combining genomic sequencing methods to explore viral diversity and reveal potential virus-host interactions.</title>
        <authorList>
            <person name="Chow C.E."/>
            <person name="Winget D.M."/>
            <person name="White R.A.III."/>
            <person name="Hallam S.J."/>
            <person name="Suttle C.A."/>
        </authorList>
    </citation>
    <scope>NUCLEOTIDE SEQUENCE</scope>
    <source>
        <strain evidence="2">Anoxic3_3</strain>
    </source>
</reference>
<organism evidence="2">
    <name type="scientific">uncultured marine virus</name>
    <dbReference type="NCBI Taxonomy" id="186617"/>
    <lineage>
        <taxon>Viruses</taxon>
        <taxon>environmental samples</taxon>
    </lineage>
</organism>
<keyword evidence="1" id="KW-0472">Membrane</keyword>
<evidence type="ECO:0000313" key="2">
    <source>
        <dbReference type="EMBL" id="AKH45995.1"/>
    </source>
</evidence>
<proteinExistence type="predicted"/>